<dbReference type="InterPro" id="IPR051600">
    <property type="entry name" value="Beta-PGM-like"/>
</dbReference>
<dbReference type="InterPro" id="IPR023214">
    <property type="entry name" value="HAD_sf"/>
</dbReference>
<evidence type="ECO:0000256" key="1">
    <source>
        <dbReference type="ARBA" id="ARBA00001946"/>
    </source>
</evidence>
<comment type="cofactor">
    <cofactor evidence="1">
        <name>Mg(2+)</name>
        <dbReference type="ChEBI" id="CHEBI:18420"/>
    </cofactor>
</comment>
<dbReference type="InterPro" id="IPR036412">
    <property type="entry name" value="HAD-like_sf"/>
</dbReference>
<evidence type="ECO:0000313" key="6">
    <source>
        <dbReference type="EMBL" id="MBB3977601.1"/>
    </source>
</evidence>
<evidence type="ECO:0000256" key="2">
    <source>
        <dbReference type="ARBA" id="ARBA00006171"/>
    </source>
</evidence>
<evidence type="ECO:0000313" key="7">
    <source>
        <dbReference type="Proteomes" id="UP000574761"/>
    </source>
</evidence>
<organism evidence="6 7">
    <name type="scientific">Mycoplana azooxidifex</name>
    <dbReference type="NCBI Taxonomy" id="1636188"/>
    <lineage>
        <taxon>Bacteria</taxon>
        <taxon>Pseudomonadati</taxon>
        <taxon>Pseudomonadota</taxon>
        <taxon>Alphaproteobacteria</taxon>
        <taxon>Hyphomicrobiales</taxon>
        <taxon>Rhizobiaceae</taxon>
        <taxon>Mycoplana</taxon>
    </lineage>
</organism>
<dbReference type="InterPro" id="IPR006439">
    <property type="entry name" value="HAD-SF_hydro_IA"/>
</dbReference>
<dbReference type="EMBL" id="JACIEE010000005">
    <property type="protein sequence ID" value="MBB3977601.1"/>
    <property type="molecule type" value="Genomic_DNA"/>
</dbReference>
<dbReference type="Gene3D" id="1.10.150.240">
    <property type="entry name" value="Putative phosphatase, domain 2"/>
    <property type="match status" value="1"/>
</dbReference>
<dbReference type="SFLD" id="SFLDS00003">
    <property type="entry name" value="Haloacid_Dehalogenase"/>
    <property type="match status" value="1"/>
</dbReference>
<reference evidence="6 7" key="1">
    <citation type="submission" date="2020-08" db="EMBL/GenBank/DDBJ databases">
        <title>Genomic Encyclopedia of Type Strains, Phase IV (KMG-IV): sequencing the most valuable type-strain genomes for metagenomic binning, comparative biology and taxonomic classification.</title>
        <authorList>
            <person name="Goeker M."/>
        </authorList>
    </citation>
    <scope>NUCLEOTIDE SEQUENCE [LARGE SCALE GENOMIC DNA]</scope>
    <source>
        <strain evidence="6 7">DSM 100211</strain>
    </source>
</reference>
<accession>A0A7W6D6C3</accession>
<keyword evidence="7" id="KW-1185">Reference proteome</keyword>
<dbReference type="GO" id="GO:0016787">
    <property type="term" value="F:hydrolase activity"/>
    <property type="evidence" value="ECO:0007669"/>
    <property type="project" value="UniProtKB-KW"/>
</dbReference>
<keyword evidence="4" id="KW-0460">Magnesium</keyword>
<name>A0A7W6D6C3_9HYPH</name>
<evidence type="ECO:0000256" key="5">
    <source>
        <dbReference type="ARBA" id="ARBA00023277"/>
    </source>
</evidence>
<sequence length="230" mass="24510">MTRFAVLFDMDGTLVDSEPAHFEAMAEVLRLHGHAVPAALAGMVTGMTGADCHALLGELTGFKPSFEAYVRDKYGFYLAMASGLAMRPGAQSVLDALQDGAIPWAIVSNSDRMLVDANLRAVGLQRPGLVSVSRNDVRDGKPQAEPYLRAAYLLGKAPSDCIVVEDSVPGAIAGLAAGMTVIGWPEPHRNDLVFPAGTVLADPHDLLTTLSDCLAGLRRRFAKETLHVSR</sequence>
<comment type="caution">
    <text evidence="6">The sequence shown here is derived from an EMBL/GenBank/DDBJ whole genome shotgun (WGS) entry which is preliminary data.</text>
</comment>
<dbReference type="InterPro" id="IPR023198">
    <property type="entry name" value="PGP-like_dom2"/>
</dbReference>
<dbReference type="AlphaFoldDB" id="A0A7W6D6C3"/>
<dbReference type="GO" id="GO:0046872">
    <property type="term" value="F:metal ion binding"/>
    <property type="evidence" value="ECO:0007669"/>
    <property type="project" value="UniProtKB-KW"/>
</dbReference>
<dbReference type="Gene3D" id="3.40.50.1000">
    <property type="entry name" value="HAD superfamily/HAD-like"/>
    <property type="match status" value="1"/>
</dbReference>
<dbReference type="PANTHER" id="PTHR46193:SF18">
    <property type="entry name" value="HEXITOL PHOSPHATASE B"/>
    <property type="match status" value="1"/>
</dbReference>
<dbReference type="NCBIfam" id="TIGR01509">
    <property type="entry name" value="HAD-SF-IA-v3"/>
    <property type="match status" value="1"/>
</dbReference>
<protein>
    <submittedName>
        <fullName evidence="6">HAD superfamily hydrolase (TIGR01509 family)</fullName>
    </submittedName>
</protein>
<dbReference type="PANTHER" id="PTHR46193">
    <property type="entry name" value="6-PHOSPHOGLUCONATE PHOSPHATASE"/>
    <property type="match status" value="1"/>
</dbReference>
<dbReference type="RefSeq" id="WP_183805178.1">
    <property type="nucleotide sequence ID" value="NZ_JACIEE010000005.1"/>
</dbReference>
<dbReference type="SFLD" id="SFLDG01129">
    <property type="entry name" value="C1.5:_HAD__Beta-PGM__Phosphata"/>
    <property type="match status" value="1"/>
</dbReference>
<gene>
    <name evidence="6" type="ORF">GGQ64_002807</name>
</gene>
<dbReference type="Pfam" id="PF00702">
    <property type="entry name" value="Hydrolase"/>
    <property type="match status" value="1"/>
</dbReference>
<keyword evidence="5" id="KW-0119">Carbohydrate metabolism</keyword>
<evidence type="ECO:0000256" key="4">
    <source>
        <dbReference type="ARBA" id="ARBA00022842"/>
    </source>
</evidence>
<evidence type="ECO:0000256" key="3">
    <source>
        <dbReference type="ARBA" id="ARBA00022723"/>
    </source>
</evidence>
<comment type="similarity">
    <text evidence="2">Belongs to the HAD-like hydrolase superfamily. CbbY/CbbZ/Gph/YieH family.</text>
</comment>
<keyword evidence="3" id="KW-0479">Metal-binding</keyword>
<keyword evidence="6" id="KW-0378">Hydrolase</keyword>
<dbReference type="FunFam" id="3.40.50.1000:FF:000162">
    <property type="entry name" value="HAD-like protein"/>
    <property type="match status" value="1"/>
</dbReference>
<dbReference type="Proteomes" id="UP000574761">
    <property type="component" value="Unassembled WGS sequence"/>
</dbReference>
<dbReference type="SUPFAM" id="SSF56784">
    <property type="entry name" value="HAD-like"/>
    <property type="match status" value="1"/>
</dbReference>
<proteinExistence type="inferred from homology"/>